<reference evidence="3 4" key="2">
    <citation type="submission" date="2020-11" db="EMBL/GenBank/DDBJ databases">
        <title>Sulfur oxidizing isolate from Hospital Hole Sinkhole.</title>
        <authorList>
            <person name="Scott K.M."/>
        </authorList>
    </citation>
    <scope>NUCLEOTIDE SEQUENCE [LARGE SCALE GENOMIC DNA]</scope>
    <source>
        <strain evidence="3 4">HH1</strain>
    </source>
</reference>
<dbReference type="PANTHER" id="PTHR40940:SF1">
    <property type="entry name" value="PROTEIN BATD"/>
    <property type="match status" value="1"/>
</dbReference>
<keyword evidence="2" id="KW-0472">Membrane</keyword>
<dbReference type="PANTHER" id="PTHR40940">
    <property type="entry name" value="PROTEIN BATD-RELATED"/>
    <property type="match status" value="1"/>
</dbReference>
<gene>
    <name evidence="3" type="ORF">H8792_005210</name>
</gene>
<dbReference type="Pfam" id="PF13584">
    <property type="entry name" value="BatD"/>
    <property type="match status" value="1"/>
</dbReference>
<evidence type="ECO:0000256" key="2">
    <source>
        <dbReference type="SAM" id="Phobius"/>
    </source>
</evidence>
<dbReference type="EMBL" id="JACBGI020000006">
    <property type="protein sequence ID" value="MBF6057734.1"/>
    <property type="molecule type" value="Genomic_DNA"/>
</dbReference>
<accession>A0ABS0BXK0</accession>
<protein>
    <submittedName>
        <fullName evidence="3">Protein BatD</fullName>
    </submittedName>
</protein>
<evidence type="ECO:0000313" key="3">
    <source>
        <dbReference type="EMBL" id="MBF6057734.1"/>
    </source>
</evidence>
<comment type="caution">
    <text evidence="3">The sequence shown here is derived from an EMBL/GenBank/DDBJ whole genome shotgun (WGS) entry which is preliminary data.</text>
</comment>
<organism evidence="3 4">
    <name type="scientific">Thiomicrorhabdus heinhorstiae</name>
    <dbReference type="NCBI Taxonomy" id="2748010"/>
    <lineage>
        <taxon>Bacteria</taxon>
        <taxon>Pseudomonadati</taxon>
        <taxon>Pseudomonadota</taxon>
        <taxon>Gammaproteobacteria</taxon>
        <taxon>Thiotrichales</taxon>
        <taxon>Piscirickettsiaceae</taxon>
        <taxon>Thiomicrorhabdus</taxon>
    </lineage>
</organism>
<keyword evidence="2" id="KW-1133">Transmembrane helix</keyword>
<sequence>MNPRLNFRHLIILLIGTLLNWPVFADSVTVHSDRQTIEMGDILTVWIDTDFATHGQQPDLSVLEDQFQVLNSQQSNQLEIINGKMSARTRWQVELLPKQIGELMIPPIKVDSVSSQPYKIQVTKAAQTGSLKPYFMEATLDKKQAYVQEEVLYTLRFYYRGRLISGNVTPVEFGPALVNKIKDQAVFQKYIDGKPYTVYEWVYAFFPQASGRKTIPAVEFNGVIQTNGRQKSIHQVSKPQSLQVLASKQNPQNQVTWLPAQDLKLSATLEQPKQTLRVGDSLSRTLVLKATGLKSSQLVELKSADGDGFKLYAEPVKREESIEQNHVVSRLIQAQTLIFTKAGEITIPGQTLSWWNPQKHAFEEATLKPQTVEVLPAASQPKASDLPVRPVSTSVPRETPAQSGWLWPALSAVFAVLWLITLIYALKNRRPQPAEPLSTAQSESPPDLDYGDWCQMPAKPFYNELRKRMREQGLPNTSQLESPELKNLIAGLEAHLFFDAELPDDYIEKICRSFKPGKKKSKSSDNSQLAQLYGRAAD</sequence>
<dbReference type="Proteomes" id="UP001193680">
    <property type="component" value="Unassembled WGS sequence"/>
</dbReference>
<evidence type="ECO:0000256" key="1">
    <source>
        <dbReference type="SAM" id="MobiDB-lite"/>
    </source>
</evidence>
<keyword evidence="2" id="KW-0812">Transmembrane</keyword>
<dbReference type="InterPro" id="IPR025738">
    <property type="entry name" value="BatD"/>
</dbReference>
<feature type="transmembrane region" description="Helical" evidence="2">
    <location>
        <begin position="405"/>
        <end position="426"/>
    </location>
</feature>
<keyword evidence="4" id="KW-1185">Reference proteome</keyword>
<reference evidence="3 4" key="1">
    <citation type="submission" date="2020-06" db="EMBL/GenBank/DDBJ databases">
        <authorList>
            <person name="Scott K."/>
        </authorList>
    </citation>
    <scope>NUCLEOTIDE SEQUENCE [LARGE SCALE GENOMIC DNA]</scope>
    <source>
        <strain evidence="3 4">HH1</strain>
    </source>
</reference>
<feature type="region of interest" description="Disordered" evidence="1">
    <location>
        <begin position="516"/>
        <end position="538"/>
    </location>
</feature>
<dbReference type="RefSeq" id="WP_185977881.1">
    <property type="nucleotide sequence ID" value="NZ_JACBGI020000006.1"/>
</dbReference>
<proteinExistence type="predicted"/>
<evidence type="ECO:0000313" key="4">
    <source>
        <dbReference type="Proteomes" id="UP001193680"/>
    </source>
</evidence>
<name>A0ABS0BXK0_9GAMM</name>